<sequence length="150" mass="16815">MVIYVDADATPRQVLRVTRALAAKYDIPVITISSINHEIRGDHHIQVDAASQATDMKIIRRIESSVPTIVITQDYGLAALVLARKAFAISPSGLLYTNENIDQLLYERAASAKLRRGGKVRMRGPRPRTQEDDEKFAQELRNLIESLLHP</sequence>
<dbReference type="KEGG" id="aaco:K1I37_06780"/>
<evidence type="ECO:0000313" key="3">
    <source>
        <dbReference type="Proteomes" id="UP000829401"/>
    </source>
</evidence>
<dbReference type="eggNOG" id="COG1671">
    <property type="taxonomic scope" value="Bacteria"/>
</dbReference>
<dbReference type="STRING" id="1356854.N007_12340"/>
<dbReference type="Proteomes" id="UP000829401">
    <property type="component" value="Chromosome"/>
</dbReference>
<dbReference type="PANTHER" id="PTHR35146">
    <property type="entry name" value="UPF0178 PROTEIN YAII"/>
    <property type="match status" value="1"/>
</dbReference>
<accession>A0A9E6ZGP6</accession>
<dbReference type="EMBL" id="CP080467">
    <property type="protein sequence ID" value="UNO50175.1"/>
    <property type="molecule type" value="Genomic_DNA"/>
</dbReference>
<gene>
    <name evidence="2" type="ORF">K1I37_06780</name>
</gene>
<protein>
    <submittedName>
        <fullName evidence="2">DUF188 domain-containing protein</fullName>
    </submittedName>
</protein>
<keyword evidence="3" id="KW-1185">Reference proteome</keyword>
<name>T0BSM0_ALIAG</name>
<evidence type="ECO:0000313" key="2">
    <source>
        <dbReference type="EMBL" id="UNO50175.1"/>
    </source>
</evidence>
<organism evidence="2 3">
    <name type="scientific">Alicyclobacillus acidoterrestris (strain ATCC 49025 / DSM 3922 / CIP 106132 / NCIMB 13137 / GD3B)</name>
    <dbReference type="NCBI Taxonomy" id="1356854"/>
    <lineage>
        <taxon>Bacteria</taxon>
        <taxon>Bacillati</taxon>
        <taxon>Bacillota</taxon>
        <taxon>Bacilli</taxon>
        <taxon>Bacillales</taxon>
        <taxon>Alicyclobacillaceae</taxon>
        <taxon>Alicyclobacillus</taxon>
    </lineage>
</organism>
<dbReference type="OrthoDB" id="9798918at2"/>
<dbReference type="Pfam" id="PF02639">
    <property type="entry name" value="DUF188"/>
    <property type="match status" value="1"/>
</dbReference>
<comment type="similarity">
    <text evidence="1">Belongs to the UPF0178 family.</text>
</comment>
<reference evidence="3" key="1">
    <citation type="journal article" date="2022" name="G3 (Bethesda)">
        <title>Unveiling the complete genome sequence of Alicyclobacillus acidoterrestris DSM 3922T, a taint-producing strain.</title>
        <authorList>
            <person name="Leonardo I.C."/>
            <person name="Barreto Crespo M.T."/>
            <person name="Gaspar F.B."/>
        </authorList>
    </citation>
    <scope>NUCLEOTIDE SEQUENCE [LARGE SCALE GENOMIC DNA]</scope>
    <source>
        <strain evidence="3">DSM 3922</strain>
    </source>
</reference>
<proteinExistence type="inferred from homology"/>
<evidence type="ECO:0000256" key="1">
    <source>
        <dbReference type="ARBA" id="ARBA00008522"/>
    </source>
</evidence>
<dbReference type="PANTHER" id="PTHR35146:SF1">
    <property type="entry name" value="UPF0178 PROTEIN YAII"/>
    <property type="match status" value="1"/>
</dbReference>
<dbReference type="AlphaFoldDB" id="T0BSM0"/>
<dbReference type="InterPro" id="IPR003791">
    <property type="entry name" value="UPF0178"/>
</dbReference>
<dbReference type="RefSeq" id="WP_021297525.1">
    <property type="nucleotide sequence ID" value="NZ_AURB01000156.1"/>
</dbReference>
<accession>T0BSM0</accession>